<dbReference type="AlphaFoldDB" id="A0A6H5H6U2"/>
<accession>A0A6H5H6U2</accession>
<feature type="compositionally biased region" description="Low complexity" evidence="1">
    <location>
        <begin position="400"/>
        <end position="420"/>
    </location>
</feature>
<evidence type="ECO:0000313" key="3">
    <source>
        <dbReference type="Proteomes" id="UP000479000"/>
    </source>
</evidence>
<proteinExistence type="predicted"/>
<feature type="compositionally biased region" description="Basic and acidic residues" evidence="1">
    <location>
        <begin position="667"/>
        <end position="677"/>
    </location>
</feature>
<feature type="compositionally biased region" description="Basic and acidic residues" evidence="1">
    <location>
        <begin position="893"/>
        <end position="903"/>
    </location>
</feature>
<feature type="region of interest" description="Disordered" evidence="1">
    <location>
        <begin position="580"/>
        <end position="633"/>
    </location>
</feature>
<feature type="region of interest" description="Disordered" evidence="1">
    <location>
        <begin position="145"/>
        <end position="181"/>
    </location>
</feature>
<feature type="compositionally biased region" description="Low complexity" evidence="1">
    <location>
        <begin position="833"/>
        <end position="845"/>
    </location>
</feature>
<feature type="compositionally biased region" description="Basic and acidic residues" evidence="1">
    <location>
        <begin position="383"/>
        <end position="399"/>
    </location>
</feature>
<feature type="compositionally biased region" description="Basic and acidic residues" evidence="1">
    <location>
        <begin position="700"/>
        <end position="726"/>
    </location>
</feature>
<feature type="compositionally biased region" description="Pro residues" evidence="1">
    <location>
        <begin position="620"/>
        <end position="630"/>
    </location>
</feature>
<protein>
    <submittedName>
        <fullName evidence="2">Uncharacterized protein</fullName>
    </submittedName>
</protein>
<feature type="compositionally biased region" description="Low complexity" evidence="1">
    <location>
        <begin position="1030"/>
        <end position="1042"/>
    </location>
</feature>
<feature type="compositionally biased region" description="Polar residues" evidence="1">
    <location>
        <begin position="815"/>
        <end position="824"/>
    </location>
</feature>
<feature type="region of interest" description="Disordered" evidence="1">
    <location>
        <begin position="194"/>
        <end position="432"/>
    </location>
</feature>
<feature type="compositionally biased region" description="Polar residues" evidence="1">
    <location>
        <begin position="281"/>
        <end position="293"/>
    </location>
</feature>
<dbReference type="OrthoDB" id="6631006at2759"/>
<name>A0A6H5H6U2_9HEMI</name>
<reference evidence="2 3" key="1">
    <citation type="submission" date="2020-02" db="EMBL/GenBank/DDBJ databases">
        <authorList>
            <person name="Ferguson B K."/>
        </authorList>
    </citation>
    <scope>NUCLEOTIDE SEQUENCE [LARGE SCALE GENOMIC DNA]</scope>
</reference>
<dbReference type="PRINTS" id="PR01217">
    <property type="entry name" value="PRICHEXTENSN"/>
</dbReference>
<dbReference type="PANTHER" id="PTHR45725:SF18">
    <property type="entry name" value="ORC1-LIKE AAA ATPASE DOMAIN-CONTAINING PROTEIN"/>
    <property type="match status" value="1"/>
</dbReference>
<feature type="compositionally biased region" description="Low complexity" evidence="1">
    <location>
        <begin position="727"/>
        <end position="741"/>
    </location>
</feature>
<organism evidence="2 3">
    <name type="scientific">Nesidiocoris tenuis</name>
    <dbReference type="NCBI Taxonomy" id="355587"/>
    <lineage>
        <taxon>Eukaryota</taxon>
        <taxon>Metazoa</taxon>
        <taxon>Ecdysozoa</taxon>
        <taxon>Arthropoda</taxon>
        <taxon>Hexapoda</taxon>
        <taxon>Insecta</taxon>
        <taxon>Pterygota</taxon>
        <taxon>Neoptera</taxon>
        <taxon>Paraneoptera</taxon>
        <taxon>Hemiptera</taxon>
        <taxon>Heteroptera</taxon>
        <taxon>Panheteroptera</taxon>
        <taxon>Cimicomorpha</taxon>
        <taxon>Miridae</taxon>
        <taxon>Dicyphina</taxon>
        <taxon>Nesidiocoris</taxon>
    </lineage>
</organism>
<feature type="region of interest" description="Disordered" evidence="1">
    <location>
        <begin position="807"/>
        <end position="870"/>
    </location>
</feature>
<dbReference type="InterPro" id="IPR051425">
    <property type="entry name" value="Formin_Homology"/>
</dbReference>
<keyword evidence="3" id="KW-1185">Reference proteome</keyword>
<dbReference type="PANTHER" id="PTHR45725">
    <property type="entry name" value="FORMIN HOMOLOGY 2 FAMILY MEMBER"/>
    <property type="match status" value="1"/>
</dbReference>
<sequence length="1161" mass="123501">MPIPYPSSRGGQVVSIMKYFGVESVFLSRLRLELPCVIAGSLIATLLFQPQYVRPPNRVPHNNGGPRISVSHHVPAVYITQPRHPGQASGQTAGSQQQFYHQGYGLPMSGGYSYAAAPGRSRNDKMYGVEGVGGAGAAVAMSSLSGAPGGPNGTSHQLLPAQPPSSMSMPQTDSKDEEMKAPAAVDEFLCKGPSAGFAMDNAEPPQSTTPASVDDTPVSGPITITSPEDERERLNGPVDHESEHPKEPSAPPTLAPSPPEPVAPSPPPPQHPVAPPHPTQQHIPTVSAKTNSPPVIVHPRTAQPSMSAVVKGSAPAPAAQPPPVQAPPVQQPPPVQPPAAQPPTVQPPQIQPSAAPSPPPAGVQTVPPSAPVIPASSRKPQRKRPDEKIGEKRRPRAEDASGASPPGQSAAGAAAAGRQRAPARGKRRPPPCACLDAAAVRVHDRGRRSVCASGVPRSPSSHRSRQSVNRLQFLRDDQLQEPDVDDAKRQPPDGNLSNMISGHWSQYAASTGCSGNLENERVLWKAVLRTFAESRPISHTPTPSIATMILTGIFRGPRVQVTTPAISVRRCCLLRDVGGHTKATQRQKKKPNLNQKGMDKVGGSELDAFFDPSSTTGPREPSPAPPPPVELPKELTNQSTTLITMSAAVVNNNNDISKAAPPADAPPKSKDAPKEQRIQPSESAASDKSAAPNVAEDAEQPEKGAAEAAEAEAKSSDSEKEEKSEEGAAAVEVLAEENGAASPQATGPALPPYSYKDGQWTPLNTDGRKVYDREFLLEIKNSTYALTKPDFKQELDIFRDKPNDSLPLNHRRNLHGSSSMTSRSDVMGPMQFRSSSSSNQRSSGMKMGGDRRGPGRGMAILSGSQSGGGMGRMGGGKGGFGMGGPIGGYGIPAREEPQLHRDPGGGWKPSFLAKRPADLDEEAEKLDRLDASPRGKQSENVRPNRPGRGSRILRVDGDDAAKSRRRQQQHGQGATADDTRRSTRRTYLWAEAPNSNTGTWGLTRPNGPARSTRREVASSLRRTIGSPFSTTGPPAALPTAAAHLPWGPSSRGGSQPLDNRERSEPRIPGPSGAEDVSNLDEEKAKITSDFIFDEWCINYDVNETLLTMQEKLGNQFNACLFIENILGRVLERTSELNKFGPLLVAMINDKKPLISLDDIVN</sequence>
<feature type="region of interest" description="Disordered" evidence="1">
    <location>
        <begin position="886"/>
        <end position="1077"/>
    </location>
</feature>
<feature type="compositionally biased region" description="Basic and acidic residues" evidence="1">
    <location>
        <begin position="953"/>
        <end position="962"/>
    </location>
</feature>
<feature type="non-terminal residue" evidence="2">
    <location>
        <position position="1161"/>
    </location>
</feature>
<feature type="compositionally biased region" description="Basic and acidic residues" evidence="1">
    <location>
        <begin position="925"/>
        <end position="939"/>
    </location>
</feature>
<dbReference type="EMBL" id="CADCXU010021709">
    <property type="protein sequence ID" value="CAB0009341.1"/>
    <property type="molecule type" value="Genomic_DNA"/>
</dbReference>
<feature type="region of interest" description="Disordered" evidence="1">
    <location>
        <begin position="654"/>
        <end position="766"/>
    </location>
</feature>
<feature type="compositionally biased region" description="Basic and acidic residues" evidence="1">
    <location>
        <begin position="228"/>
        <end position="247"/>
    </location>
</feature>
<feature type="compositionally biased region" description="Pro residues" evidence="1">
    <location>
        <begin position="248"/>
        <end position="278"/>
    </location>
</feature>
<feature type="compositionally biased region" description="Pro residues" evidence="1">
    <location>
        <begin position="318"/>
        <end position="361"/>
    </location>
</feature>
<evidence type="ECO:0000256" key="1">
    <source>
        <dbReference type="SAM" id="MobiDB-lite"/>
    </source>
</evidence>
<gene>
    <name evidence="2" type="ORF">NTEN_LOCUS14496</name>
</gene>
<feature type="region of interest" description="Disordered" evidence="1">
    <location>
        <begin position="445"/>
        <end position="492"/>
    </location>
</feature>
<evidence type="ECO:0000313" key="2">
    <source>
        <dbReference type="EMBL" id="CAB0009341.1"/>
    </source>
</evidence>
<dbReference type="Proteomes" id="UP000479000">
    <property type="component" value="Unassembled WGS sequence"/>
</dbReference>